<gene>
    <name evidence="3" type="ORF">D8I30_11835</name>
</gene>
<evidence type="ECO:0000313" key="3">
    <source>
        <dbReference type="EMBL" id="AYG95788.1"/>
    </source>
</evidence>
<organism evidence="3 4">
    <name type="scientific">Brevundimonas naejangsanensis</name>
    <dbReference type="NCBI Taxonomy" id="588932"/>
    <lineage>
        <taxon>Bacteria</taxon>
        <taxon>Pseudomonadati</taxon>
        <taxon>Pseudomonadota</taxon>
        <taxon>Alphaproteobacteria</taxon>
        <taxon>Caulobacterales</taxon>
        <taxon>Caulobacteraceae</taxon>
        <taxon>Brevundimonas</taxon>
    </lineage>
</organism>
<dbReference type="InterPro" id="IPR005183">
    <property type="entry name" value="DUF305_CopM-like"/>
</dbReference>
<dbReference type="Gene3D" id="1.20.1260.10">
    <property type="match status" value="1"/>
</dbReference>
<dbReference type="InterPro" id="IPR012347">
    <property type="entry name" value="Ferritin-like"/>
</dbReference>
<dbReference type="EMBL" id="CP032707">
    <property type="protein sequence ID" value="AYG95788.1"/>
    <property type="molecule type" value="Genomic_DNA"/>
</dbReference>
<proteinExistence type="predicted"/>
<evidence type="ECO:0000259" key="2">
    <source>
        <dbReference type="Pfam" id="PF03713"/>
    </source>
</evidence>
<dbReference type="AlphaFoldDB" id="A0A494RH95"/>
<dbReference type="Pfam" id="PF03713">
    <property type="entry name" value="DUF305"/>
    <property type="match status" value="1"/>
</dbReference>
<evidence type="ECO:0000256" key="1">
    <source>
        <dbReference type="SAM" id="MobiDB-lite"/>
    </source>
</evidence>
<reference evidence="3 4" key="1">
    <citation type="submission" date="2018-10" db="EMBL/GenBank/DDBJ databases">
        <title>Complete genome sequence of Brevundimonas naejangsanensis BRV3.</title>
        <authorList>
            <person name="Berrios L."/>
            <person name="Ely B."/>
        </authorList>
    </citation>
    <scope>NUCLEOTIDE SEQUENCE [LARGE SCALE GENOMIC DNA]</scope>
    <source>
        <strain evidence="3 4">BRV3</strain>
    </source>
</reference>
<accession>A0A494RH95</accession>
<feature type="domain" description="DUF305" evidence="2">
    <location>
        <begin position="12"/>
        <end position="106"/>
    </location>
</feature>
<dbReference type="OrthoDB" id="517560at2"/>
<keyword evidence="4" id="KW-1185">Reference proteome</keyword>
<dbReference type="Proteomes" id="UP000276984">
    <property type="component" value="Chromosome"/>
</dbReference>
<name>A0A494RH95_9CAUL</name>
<protein>
    <submittedName>
        <fullName evidence="3">DUF305 domain-containing protein</fullName>
    </submittedName>
</protein>
<feature type="region of interest" description="Disordered" evidence="1">
    <location>
        <begin position="1"/>
        <end position="32"/>
    </location>
</feature>
<sequence length="111" mass="12396">MAGMQMPQAAQDQRMMGQDHATPPGMSMPRTPFTEAEMSMHRSMMMATDVNTQRTWARKMIAHHRGAIAMSQALLASDATDAEIRRMAQAVIDAQTREVTELESWLARHPG</sequence>
<evidence type="ECO:0000313" key="4">
    <source>
        <dbReference type="Proteomes" id="UP000276984"/>
    </source>
</evidence>